<dbReference type="GO" id="GO:0003939">
    <property type="term" value="F:L-iditol 2-dehydrogenase (NAD+) activity"/>
    <property type="evidence" value="ECO:0007669"/>
    <property type="project" value="TreeGrafter"/>
</dbReference>
<comment type="pathway">
    <text evidence="2">Carbohydrate degradation.</text>
</comment>
<comment type="cofactor">
    <cofactor evidence="1 8">
        <name>Zn(2+)</name>
        <dbReference type="ChEBI" id="CHEBI:29105"/>
    </cofactor>
</comment>
<proteinExistence type="inferred from homology"/>
<keyword evidence="5 8" id="KW-0862">Zinc</keyword>
<evidence type="ECO:0000313" key="10">
    <source>
        <dbReference type="EMBL" id="SPO03598.1"/>
    </source>
</evidence>
<comment type="caution">
    <text evidence="10">The sequence shown here is derived from an EMBL/GenBank/DDBJ whole genome shotgun (WGS) entry which is preliminary data.</text>
</comment>
<evidence type="ECO:0000256" key="2">
    <source>
        <dbReference type="ARBA" id="ARBA00004921"/>
    </source>
</evidence>
<reference evidence="10" key="1">
    <citation type="submission" date="2018-03" db="EMBL/GenBank/DDBJ databases">
        <authorList>
            <person name="Guldener U."/>
        </authorList>
    </citation>
    <scope>NUCLEOTIDE SEQUENCE</scope>
</reference>
<dbReference type="Pfam" id="PF08240">
    <property type="entry name" value="ADH_N"/>
    <property type="match status" value="1"/>
</dbReference>
<protein>
    <submittedName>
        <fullName evidence="10">Probable sorbitol dehydrogenase</fullName>
    </submittedName>
</protein>
<dbReference type="SUPFAM" id="SSF51735">
    <property type="entry name" value="NAD(P)-binding Rossmann-fold domains"/>
    <property type="match status" value="1"/>
</dbReference>
<dbReference type="AlphaFoldDB" id="A0AAE8SWE1"/>
<keyword evidence="4 8" id="KW-0479">Metal-binding</keyword>
<dbReference type="Gene3D" id="3.90.180.10">
    <property type="entry name" value="Medium-chain alcohol dehydrogenases, catalytic domain"/>
    <property type="match status" value="1"/>
</dbReference>
<evidence type="ECO:0000313" key="11">
    <source>
        <dbReference type="Proteomes" id="UP001187682"/>
    </source>
</evidence>
<gene>
    <name evidence="10" type="ORF">DNG_06281</name>
</gene>
<dbReference type="InterPro" id="IPR011032">
    <property type="entry name" value="GroES-like_sf"/>
</dbReference>
<dbReference type="Proteomes" id="UP001187682">
    <property type="component" value="Unassembled WGS sequence"/>
</dbReference>
<evidence type="ECO:0000256" key="6">
    <source>
        <dbReference type="ARBA" id="ARBA00023002"/>
    </source>
</evidence>
<dbReference type="InterPro" id="IPR002328">
    <property type="entry name" value="ADH_Zn_CS"/>
</dbReference>
<evidence type="ECO:0000256" key="3">
    <source>
        <dbReference type="ARBA" id="ARBA00008072"/>
    </source>
</evidence>
<dbReference type="PANTHER" id="PTHR43161:SF25">
    <property type="entry name" value="ALCOHOL DEHYDROGENASE, PUTATIVE (AFU_ORTHOLOGUE AFUA_1G14390)-RELATED"/>
    <property type="match status" value="1"/>
</dbReference>
<evidence type="ECO:0000256" key="5">
    <source>
        <dbReference type="ARBA" id="ARBA00022833"/>
    </source>
</evidence>
<keyword evidence="7" id="KW-0520">NAD</keyword>
<accession>A0AAE8SWE1</accession>
<dbReference type="EMBL" id="ONZQ02000008">
    <property type="protein sequence ID" value="SPO03598.1"/>
    <property type="molecule type" value="Genomic_DNA"/>
</dbReference>
<dbReference type="InterPro" id="IPR020843">
    <property type="entry name" value="ER"/>
</dbReference>
<evidence type="ECO:0000256" key="4">
    <source>
        <dbReference type="ARBA" id="ARBA00022723"/>
    </source>
</evidence>
<dbReference type="Pfam" id="PF00107">
    <property type="entry name" value="ADH_zinc_N"/>
    <property type="match status" value="1"/>
</dbReference>
<organism evidence="10 11">
    <name type="scientific">Cephalotrichum gorgonifer</name>
    <dbReference type="NCBI Taxonomy" id="2041049"/>
    <lineage>
        <taxon>Eukaryota</taxon>
        <taxon>Fungi</taxon>
        <taxon>Dikarya</taxon>
        <taxon>Ascomycota</taxon>
        <taxon>Pezizomycotina</taxon>
        <taxon>Sordariomycetes</taxon>
        <taxon>Hypocreomycetidae</taxon>
        <taxon>Microascales</taxon>
        <taxon>Microascaceae</taxon>
        <taxon>Cephalotrichum</taxon>
    </lineage>
</organism>
<dbReference type="CDD" id="cd05285">
    <property type="entry name" value="sorbitol_DH"/>
    <property type="match status" value="1"/>
</dbReference>
<dbReference type="Gene3D" id="3.40.50.720">
    <property type="entry name" value="NAD(P)-binding Rossmann-like Domain"/>
    <property type="match status" value="1"/>
</dbReference>
<dbReference type="GO" id="GO:0008270">
    <property type="term" value="F:zinc ion binding"/>
    <property type="evidence" value="ECO:0007669"/>
    <property type="project" value="InterPro"/>
</dbReference>
<keyword evidence="11" id="KW-1185">Reference proteome</keyword>
<dbReference type="GO" id="GO:0006062">
    <property type="term" value="P:sorbitol catabolic process"/>
    <property type="evidence" value="ECO:0007669"/>
    <property type="project" value="TreeGrafter"/>
</dbReference>
<dbReference type="PROSITE" id="PS00059">
    <property type="entry name" value="ADH_ZINC"/>
    <property type="match status" value="1"/>
</dbReference>
<dbReference type="PANTHER" id="PTHR43161">
    <property type="entry name" value="SORBITOL DEHYDROGENASE"/>
    <property type="match status" value="1"/>
</dbReference>
<dbReference type="InterPro" id="IPR036291">
    <property type="entry name" value="NAD(P)-bd_dom_sf"/>
</dbReference>
<dbReference type="InterPro" id="IPR013149">
    <property type="entry name" value="ADH-like_C"/>
</dbReference>
<name>A0AAE8SWE1_9PEZI</name>
<evidence type="ECO:0000256" key="7">
    <source>
        <dbReference type="ARBA" id="ARBA00023027"/>
    </source>
</evidence>
<evidence type="ECO:0000259" key="9">
    <source>
        <dbReference type="SMART" id="SM00829"/>
    </source>
</evidence>
<dbReference type="InterPro" id="IPR045306">
    <property type="entry name" value="SDH-like"/>
</dbReference>
<evidence type="ECO:0000256" key="1">
    <source>
        <dbReference type="ARBA" id="ARBA00001947"/>
    </source>
</evidence>
<evidence type="ECO:0000256" key="8">
    <source>
        <dbReference type="RuleBase" id="RU361277"/>
    </source>
</evidence>
<comment type="similarity">
    <text evidence="3 8">Belongs to the zinc-containing alcohol dehydrogenase family.</text>
</comment>
<feature type="domain" description="Enoyl reductase (ER)" evidence="9">
    <location>
        <begin position="17"/>
        <end position="376"/>
    </location>
</feature>
<dbReference type="SMART" id="SM00829">
    <property type="entry name" value="PKS_ER"/>
    <property type="match status" value="1"/>
</dbReference>
<sequence length="389" mass="40941">MSVDDATRPIKASVLNGAKDLAITTRSLDLPAAGEVQIAVQSTGICGSDLHYYNHFRIGDIPVQEPLTLGHESTGIVTAIGPGVTTLSVGDAVALEVGVPCDSCFHCSQGRYNICPKMRFRSSAKAFPHAQGTLQERINHPVKWCHRLPEGMSLSLGALTEPLCVAIHATNRAALRSGVKVLVLGAGAVGLLVAAMCKINGAGTVVISDVDEGRSNFAVKHRFADHSVIASTETGAGIDEDLELAKKGALRYGSVKTDDGEAIGEFDAVFECTGVQACLQTAIYATRPGGKVMILGMGSPVQTLPISAAALREVDLCGVFRYANAYPRAIEVLSSSAENYPDFASVISHSFDGLEAVEDAFGMACRKTDEVGKLVLKVVVNMPRGGSRE</sequence>
<dbReference type="SUPFAM" id="SSF50129">
    <property type="entry name" value="GroES-like"/>
    <property type="match status" value="1"/>
</dbReference>
<dbReference type="InterPro" id="IPR013154">
    <property type="entry name" value="ADH-like_N"/>
</dbReference>
<keyword evidence="6" id="KW-0560">Oxidoreductase</keyword>